<dbReference type="Pfam" id="PF21962">
    <property type="entry name" value="DUF6924"/>
    <property type="match status" value="1"/>
</dbReference>
<dbReference type="RefSeq" id="XP_018192347.1">
    <property type="nucleotide sequence ID" value="XM_018331658.1"/>
</dbReference>
<dbReference type="STRING" id="1328760.A0A165JYN5"/>
<dbReference type="Proteomes" id="UP000076632">
    <property type="component" value="Unassembled WGS sequence"/>
</dbReference>
<feature type="region of interest" description="Disordered" evidence="1">
    <location>
        <begin position="156"/>
        <end position="179"/>
    </location>
</feature>
<sequence>MSSIPLFCTANVPGDVLSSILHEAHDWSEYLSGDKNPAIAIIKTVSMLAEPPPPCRPPITDFESQFLDKQPEELAKLLATHVPDPGLNKLSVYEFLIADTRTVEDKSVLFVHKTRSESGDNLDYVRLAASQAQIMPVAAAVGTLDAVELQRAVDEDGILRGSPPRQKGGKAPRKQLQAK</sequence>
<keyword evidence="4" id="KW-1185">Reference proteome</keyword>
<proteinExistence type="predicted"/>
<evidence type="ECO:0000256" key="1">
    <source>
        <dbReference type="SAM" id="MobiDB-lite"/>
    </source>
</evidence>
<dbReference type="GeneID" id="28896795"/>
<evidence type="ECO:0000259" key="2">
    <source>
        <dbReference type="Pfam" id="PF21962"/>
    </source>
</evidence>
<feature type="domain" description="DUF6924" evidence="2">
    <location>
        <begin position="70"/>
        <end position="161"/>
    </location>
</feature>
<dbReference type="AlphaFoldDB" id="A0A165JYN5"/>
<accession>A0A165JYN5</accession>
<evidence type="ECO:0000313" key="3">
    <source>
        <dbReference type="EMBL" id="KZF26792.1"/>
    </source>
</evidence>
<gene>
    <name evidence="3" type="ORF">L228DRAFT_243315</name>
</gene>
<dbReference type="OrthoDB" id="4483229at2759"/>
<evidence type="ECO:0000313" key="4">
    <source>
        <dbReference type="Proteomes" id="UP000076632"/>
    </source>
</evidence>
<dbReference type="InParanoid" id="A0A165JYN5"/>
<dbReference type="EMBL" id="KV407454">
    <property type="protein sequence ID" value="KZF26792.1"/>
    <property type="molecule type" value="Genomic_DNA"/>
</dbReference>
<dbReference type="OMA" id="FLGWDIG"/>
<name>A0A165JYN5_XYLHT</name>
<protein>
    <recommendedName>
        <fullName evidence="2">DUF6924 domain-containing protein</fullName>
    </recommendedName>
</protein>
<dbReference type="InterPro" id="IPR053832">
    <property type="entry name" value="DUF6924"/>
</dbReference>
<organism evidence="3 4">
    <name type="scientific">Xylona heveae (strain CBS 132557 / TC161)</name>
    <dbReference type="NCBI Taxonomy" id="1328760"/>
    <lineage>
        <taxon>Eukaryota</taxon>
        <taxon>Fungi</taxon>
        <taxon>Dikarya</taxon>
        <taxon>Ascomycota</taxon>
        <taxon>Pezizomycotina</taxon>
        <taxon>Xylonomycetes</taxon>
        <taxon>Xylonales</taxon>
        <taxon>Xylonaceae</taxon>
        <taxon>Xylona</taxon>
    </lineage>
</organism>
<reference evidence="3 4" key="1">
    <citation type="journal article" date="2016" name="Fungal Biol.">
        <title>The genome of Xylona heveae provides a window into fungal endophytism.</title>
        <authorList>
            <person name="Gazis R."/>
            <person name="Kuo A."/>
            <person name="Riley R."/>
            <person name="LaButti K."/>
            <person name="Lipzen A."/>
            <person name="Lin J."/>
            <person name="Amirebrahimi M."/>
            <person name="Hesse C.N."/>
            <person name="Spatafora J.W."/>
            <person name="Henrissat B."/>
            <person name="Hainaut M."/>
            <person name="Grigoriev I.V."/>
            <person name="Hibbett D.S."/>
        </authorList>
    </citation>
    <scope>NUCLEOTIDE SEQUENCE [LARGE SCALE GENOMIC DNA]</scope>
    <source>
        <strain evidence="3 4">TC161</strain>
    </source>
</reference>